<evidence type="ECO:0000313" key="1">
    <source>
        <dbReference type="EMBL" id="KRY01253.1"/>
    </source>
</evidence>
<dbReference type="EMBL" id="JYDU01000004">
    <property type="protein sequence ID" value="KRY01253.1"/>
    <property type="molecule type" value="Genomic_DNA"/>
</dbReference>
<sequence length="75" mass="8553">MLTNKAALGQFLSAFQSHEREAADAEREFDGNRMKRIDIVRMMKIPSSVLSTILEKRKTLESACRDGNLSIRKQI</sequence>
<accession>A0A0V0YLM8</accession>
<proteinExistence type="predicted"/>
<comment type="caution">
    <text evidence="1">The sequence shown here is derived from an EMBL/GenBank/DDBJ whole genome shotgun (WGS) entry which is preliminary data.</text>
</comment>
<organism evidence="1 2">
    <name type="scientific">Trichinella pseudospiralis</name>
    <name type="common">Parasitic roundworm</name>
    <dbReference type="NCBI Taxonomy" id="6337"/>
    <lineage>
        <taxon>Eukaryota</taxon>
        <taxon>Metazoa</taxon>
        <taxon>Ecdysozoa</taxon>
        <taxon>Nematoda</taxon>
        <taxon>Enoplea</taxon>
        <taxon>Dorylaimia</taxon>
        <taxon>Trichinellida</taxon>
        <taxon>Trichinellidae</taxon>
        <taxon>Trichinella</taxon>
    </lineage>
</organism>
<dbReference type="Proteomes" id="UP000054815">
    <property type="component" value="Unassembled WGS sequence"/>
</dbReference>
<gene>
    <name evidence="1" type="ORF">T4E_1498</name>
</gene>
<name>A0A0V0YLM8_TRIPS</name>
<reference evidence="1 2" key="1">
    <citation type="submission" date="2015-01" db="EMBL/GenBank/DDBJ databases">
        <title>Evolution of Trichinella species and genotypes.</title>
        <authorList>
            <person name="Korhonen P.K."/>
            <person name="Edoardo P."/>
            <person name="Giuseppe L.R."/>
            <person name="Gasser R.B."/>
        </authorList>
    </citation>
    <scope>NUCLEOTIDE SEQUENCE [LARGE SCALE GENOMIC DNA]</scope>
    <source>
        <strain evidence="1">ISS141</strain>
    </source>
</reference>
<dbReference type="AlphaFoldDB" id="A0A0V0YLM8"/>
<evidence type="ECO:0000313" key="2">
    <source>
        <dbReference type="Proteomes" id="UP000054815"/>
    </source>
</evidence>
<dbReference type="Gene3D" id="1.10.10.60">
    <property type="entry name" value="Homeodomain-like"/>
    <property type="match status" value="1"/>
</dbReference>
<protein>
    <recommendedName>
        <fullName evidence="3">HTH psq-type domain-containing protein</fullName>
    </recommendedName>
</protein>
<evidence type="ECO:0008006" key="3">
    <source>
        <dbReference type="Google" id="ProtNLM"/>
    </source>
</evidence>